<comment type="caution">
    <text evidence="2">The sequence shown here is derived from an EMBL/GenBank/DDBJ whole genome shotgun (WGS) entry which is preliminary data.</text>
</comment>
<feature type="compositionally biased region" description="Basic and acidic residues" evidence="1">
    <location>
        <begin position="64"/>
        <end position="81"/>
    </location>
</feature>
<name>A0AAD6WP50_9AGAR</name>
<protein>
    <submittedName>
        <fullName evidence="2">Uncharacterized protein</fullName>
    </submittedName>
</protein>
<feature type="compositionally biased region" description="Basic and acidic residues" evidence="1">
    <location>
        <begin position="97"/>
        <end position="106"/>
    </location>
</feature>
<organism evidence="2 3">
    <name type="scientific">Mycena alexandri</name>
    <dbReference type="NCBI Taxonomy" id="1745969"/>
    <lineage>
        <taxon>Eukaryota</taxon>
        <taxon>Fungi</taxon>
        <taxon>Dikarya</taxon>
        <taxon>Basidiomycota</taxon>
        <taxon>Agaricomycotina</taxon>
        <taxon>Agaricomycetes</taxon>
        <taxon>Agaricomycetidae</taxon>
        <taxon>Agaricales</taxon>
        <taxon>Marasmiineae</taxon>
        <taxon>Mycenaceae</taxon>
        <taxon>Mycena</taxon>
    </lineage>
</organism>
<feature type="compositionally biased region" description="Polar residues" evidence="1">
    <location>
        <begin position="108"/>
        <end position="122"/>
    </location>
</feature>
<reference evidence="2" key="1">
    <citation type="submission" date="2023-03" db="EMBL/GenBank/DDBJ databases">
        <title>Massive genome expansion in bonnet fungi (Mycena s.s.) driven by repeated elements and novel gene families across ecological guilds.</title>
        <authorList>
            <consortium name="Lawrence Berkeley National Laboratory"/>
            <person name="Harder C.B."/>
            <person name="Miyauchi S."/>
            <person name="Viragh M."/>
            <person name="Kuo A."/>
            <person name="Thoen E."/>
            <person name="Andreopoulos B."/>
            <person name="Lu D."/>
            <person name="Skrede I."/>
            <person name="Drula E."/>
            <person name="Henrissat B."/>
            <person name="Morin E."/>
            <person name="Kohler A."/>
            <person name="Barry K."/>
            <person name="LaButti K."/>
            <person name="Morin E."/>
            <person name="Salamov A."/>
            <person name="Lipzen A."/>
            <person name="Mereny Z."/>
            <person name="Hegedus B."/>
            <person name="Baldrian P."/>
            <person name="Stursova M."/>
            <person name="Weitz H."/>
            <person name="Taylor A."/>
            <person name="Grigoriev I.V."/>
            <person name="Nagy L.G."/>
            <person name="Martin F."/>
            <person name="Kauserud H."/>
        </authorList>
    </citation>
    <scope>NUCLEOTIDE SEQUENCE</scope>
    <source>
        <strain evidence="2">CBHHK200</strain>
    </source>
</reference>
<feature type="non-terminal residue" evidence="2">
    <location>
        <position position="1"/>
    </location>
</feature>
<feature type="compositionally biased region" description="Basic and acidic residues" evidence="1">
    <location>
        <begin position="1"/>
        <end position="37"/>
    </location>
</feature>
<sequence>RRREAEVRRKQEEEEEARHEQEAEVRRKQEEEKEARISGRQKSRGREEGRKRRLWLSFVPEEAGAERRTGRKRLTPEEARWHVSGNKQRPFATAKKPSYEYVEKSPVKAQSTRNSDLSCAGT</sequence>
<evidence type="ECO:0000313" key="2">
    <source>
        <dbReference type="EMBL" id="KAJ7015744.1"/>
    </source>
</evidence>
<gene>
    <name evidence="2" type="ORF">C8F04DRAFT_1284878</name>
</gene>
<dbReference type="EMBL" id="JARJCM010000907">
    <property type="protein sequence ID" value="KAJ7015744.1"/>
    <property type="molecule type" value="Genomic_DNA"/>
</dbReference>
<keyword evidence="3" id="KW-1185">Reference proteome</keyword>
<dbReference type="Proteomes" id="UP001218188">
    <property type="component" value="Unassembled WGS sequence"/>
</dbReference>
<accession>A0AAD6WP50</accession>
<feature type="region of interest" description="Disordered" evidence="1">
    <location>
        <begin position="1"/>
        <end position="122"/>
    </location>
</feature>
<evidence type="ECO:0000313" key="3">
    <source>
        <dbReference type="Proteomes" id="UP001218188"/>
    </source>
</evidence>
<dbReference type="AlphaFoldDB" id="A0AAD6WP50"/>
<proteinExistence type="predicted"/>
<evidence type="ECO:0000256" key="1">
    <source>
        <dbReference type="SAM" id="MobiDB-lite"/>
    </source>
</evidence>